<keyword evidence="8" id="KW-0418">Kinase</keyword>
<name>A0A8T2VF31_CERRI</name>
<dbReference type="OrthoDB" id="4062651at2759"/>
<keyword evidence="10 14" id="KW-1133">Transmembrane helix</keyword>
<evidence type="ECO:0000256" key="5">
    <source>
        <dbReference type="ARBA" id="ARBA00022692"/>
    </source>
</evidence>
<dbReference type="FunFam" id="1.10.510.10:FF:000468">
    <property type="entry name" value="PTI1-like tyrosine-protein kinase 3"/>
    <property type="match status" value="1"/>
</dbReference>
<evidence type="ECO:0000256" key="15">
    <source>
        <dbReference type="SAM" id="SignalP"/>
    </source>
</evidence>
<dbReference type="Proteomes" id="UP000825935">
    <property type="component" value="Chromosome 1"/>
</dbReference>
<feature type="domain" description="Protein kinase" evidence="16">
    <location>
        <begin position="336"/>
        <end position="618"/>
    </location>
</feature>
<evidence type="ECO:0000256" key="3">
    <source>
        <dbReference type="ARBA" id="ARBA00022527"/>
    </source>
</evidence>
<protein>
    <recommendedName>
        <fullName evidence="16">Protein kinase domain-containing protein</fullName>
    </recommendedName>
</protein>
<dbReference type="GO" id="GO:0004674">
    <property type="term" value="F:protein serine/threonine kinase activity"/>
    <property type="evidence" value="ECO:0007669"/>
    <property type="project" value="UniProtKB-KW"/>
</dbReference>
<evidence type="ECO:0000256" key="10">
    <source>
        <dbReference type="ARBA" id="ARBA00022989"/>
    </source>
</evidence>
<gene>
    <name evidence="17" type="ORF">KP509_01G020400</name>
</gene>
<reference evidence="17" key="1">
    <citation type="submission" date="2021-08" db="EMBL/GenBank/DDBJ databases">
        <title>WGS assembly of Ceratopteris richardii.</title>
        <authorList>
            <person name="Marchant D.B."/>
            <person name="Chen G."/>
            <person name="Jenkins J."/>
            <person name="Shu S."/>
            <person name="Leebens-Mack J."/>
            <person name="Grimwood J."/>
            <person name="Schmutz J."/>
            <person name="Soltis P."/>
            <person name="Soltis D."/>
            <person name="Chen Z.-H."/>
        </authorList>
    </citation>
    <scope>NUCLEOTIDE SEQUENCE</scope>
    <source>
        <strain evidence="17">Whitten #5841</strain>
        <tissue evidence="17">Leaf</tissue>
    </source>
</reference>
<feature type="transmembrane region" description="Helical" evidence="14">
    <location>
        <begin position="238"/>
        <end position="262"/>
    </location>
</feature>
<dbReference type="PROSITE" id="PS50011">
    <property type="entry name" value="PROTEIN_KINASE_DOM"/>
    <property type="match status" value="1"/>
</dbReference>
<accession>A0A8T2VF31</accession>
<evidence type="ECO:0000313" key="18">
    <source>
        <dbReference type="Proteomes" id="UP000825935"/>
    </source>
</evidence>
<keyword evidence="5 14" id="KW-0812">Transmembrane</keyword>
<evidence type="ECO:0000256" key="9">
    <source>
        <dbReference type="ARBA" id="ARBA00022840"/>
    </source>
</evidence>
<dbReference type="Gene3D" id="3.30.200.20">
    <property type="entry name" value="Phosphorylase Kinase, domain 1"/>
    <property type="match status" value="1"/>
</dbReference>
<proteinExistence type="predicted"/>
<evidence type="ECO:0000256" key="13">
    <source>
        <dbReference type="PROSITE-ProRule" id="PRU10141"/>
    </source>
</evidence>
<dbReference type="GO" id="GO:0045087">
    <property type="term" value="P:innate immune response"/>
    <property type="evidence" value="ECO:0007669"/>
    <property type="project" value="InterPro"/>
</dbReference>
<dbReference type="Gene3D" id="1.10.510.10">
    <property type="entry name" value="Transferase(Phosphotransferase) domain 1"/>
    <property type="match status" value="1"/>
</dbReference>
<feature type="chain" id="PRO_5035902338" description="Protein kinase domain-containing protein" evidence="15">
    <location>
        <begin position="29"/>
        <end position="631"/>
    </location>
</feature>
<evidence type="ECO:0000256" key="6">
    <source>
        <dbReference type="ARBA" id="ARBA00022729"/>
    </source>
</evidence>
<keyword evidence="6 15" id="KW-0732">Signal</keyword>
<comment type="caution">
    <text evidence="17">The sequence shown here is derived from an EMBL/GenBank/DDBJ whole genome shotgun (WGS) entry which is preliminary data.</text>
</comment>
<keyword evidence="3" id="KW-0723">Serine/threonine-protein kinase</keyword>
<dbReference type="InterPro" id="IPR044812">
    <property type="entry name" value="CERK1/LYK3-like"/>
</dbReference>
<comment type="subcellular location">
    <subcellularLocation>
        <location evidence="1">Cell membrane</location>
        <topology evidence="1">Single-pass membrane protein</topology>
    </subcellularLocation>
</comment>
<dbReference type="EMBL" id="CM035406">
    <property type="protein sequence ID" value="KAH7445688.1"/>
    <property type="molecule type" value="Genomic_DNA"/>
</dbReference>
<dbReference type="GO" id="GO:0019199">
    <property type="term" value="F:transmembrane receptor protein kinase activity"/>
    <property type="evidence" value="ECO:0007669"/>
    <property type="project" value="InterPro"/>
</dbReference>
<keyword evidence="7 13" id="KW-0547">Nucleotide-binding</keyword>
<dbReference type="PANTHER" id="PTHR46204:SF2">
    <property type="entry name" value="CHITIN ELICITOR RECEPTOR KINASE 1"/>
    <property type="match status" value="1"/>
</dbReference>
<evidence type="ECO:0000256" key="14">
    <source>
        <dbReference type="SAM" id="Phobius"/>
    </source>
</evidence>
<dbReference type="SUPFAM" id="SSF56112">
    <property type="entry name" value="Protein kinase-like (PK-like)"/>
    <property type="match status" value="1"/>
</dbReference>
<dbReference type="SMART" id="SM00220">
    <property type="entry name" value="S_TKc"/>
    <property type="match status" value="1"/>
</dbReference>
<dbReference type="PANTHER" id="PTHR46204">
    <property type="entry name" value="CHITIN ELICITOR RECEPTOR KINASE 1-RELATED"/>
    <property type="match status" value="1"/>
</dbReference>
<evidence type="ECO:0000256" key="7">
    <source>
        <dbReference type="ARBA" id="ARBA00022741"/>
    </source>
</evidence>
<keyword evidence="2" id="KW-1003">Cell membrane</keyword>
<keyword evidence="11 14" id="KW-0472">Membrane</keyword>
<evidence type="ECO:0000256" key="8">
    <source>
        <dbReference type="ARBA" id="ARBA00022777"/>
    </source>
</evidence>
<dbReference type="OMA" id="PWTKRVQ"/>
<keyword evidence="12" id="KW-1015">Disulfide bond</keyword>
<keyword evidence="18" id="KW-1185">Reference proteome</keyword>
<dbReference type="PROSITE" id="PS00107">
    <property type="entry name" value="PROTEIN_KINASE_ATP"/>
    <property type="match status" value="1"/>
</dbReference>
<dbReference type="AlphaFoldDB" id="A0A8T2VF31"/>
<dbReference type="GO" id="GO:0005524">
    <property type="term" value="F:ATP binding"/>
    <property type="evidence" value="ECO:0007669"/>
    <property type="project" value="UniProtKB-UniRule"/>
</dbReference>
<dbReference type="GO" id="GO:0005886">
    <property type="term" value="C:plasma membrane"/>
    <property type="evidence" value="ECO:0007669"/>
    <property type="project" value="UniProtKB-SubCell"/>
</dbReference>
<evidence type="ECO:0000256" key="2">
    <source>
        <dbReference type="ARBA" id="ARBA00022475"/>
    </source>
</evidence>
<dbReference type="InterPro" id="IPR017441">
    <property type="entry name" value="Protein_kinase_ATP_BS"/>
</dbReference>
<evidence type="ECO:0000256" key="12">
    <source>
        <dbReference type="ARBA" id="ARBA00023157"/>
    </source>
</evidence>
<organism evidence="17 18">
    <name type="scientific">Ceratopteris richardii</name>
    <name type="common">Triangle waterfern</name>
    <dbReference type="NCBI Taxonomy" id="49495"/>
    <lineage>
        <taxon>Eukaryota</taxon>
        <taxon>Viridiplantae</taxon>
        <taxon>Streptophyta</taxon>
        <taxon>Embryophyta</taxon>
        <taxon>Tracheophyta</taxon>
        <taxon>Polypodiopsida</taxon>
        <taxon>Polypodiidae</taxon>
        <taxon>Polypodiales</taxon>
        <taxon>Pteridineae</taxon>
        <taxon>Pteridaceae</taxon>
        <taxon>Parkerioideae</taxon>
        <taxon>Ceratopteris</taxon>
    </lineage>
</organism>
<dbReference type="InterPro" id="IPR008271">
    <property type="entry name" value="Ser/Thr_kinase_AS"/>
</dbReference>
<evidence type="ECO:0000313" key="17">
    <source>
        <dbReference type="EMBL" id="KAH7445688.1"/>
    </source>
</evidence>
<evidence type="ECO:0000259" key="16">
    <source>
        <dbReference type="PROSITE" id="PS50011"/>
    </source>
</evidence>
<dbReference type="InterPro" id="IPR011009">
    <property type="entry name" value="Kinase-like_dom_sf"/>
</dbReference>
<dbReference type="Pfam" id="PF07714">
    <property type="entry name" value="PK_Tyr_Ser-Thr"/>
    <property type="match status" value="1"/>
</dbReference>
<keyword evidence="9 13" id="KW-0067">ATP-binding</keyword>
<dbReference type="PROSITE" id="PS00108">
    <property type="entry name" value="PROTEIN_KINASE_ST"/>
    <property type="match status" value="1"/>
</dbReference>
<keyword evidence="4" id="KW-0808">Transferase</keyword>
<feature type="binding site" evidence="13">
    <location>
        <position position="363"/>
    </location>
    <ligand>
        <name>ATP</name>
        <dbReference type="ChEBI" id="CHEBI:30616"/>
    </ligand>
</feature>
<dbReference type="InterPro" id="IPR000719">
    <property type="entry name" value="Prot_kinase_dom"/>
</dbReference>
<sequence length="631" mass="69834">MQISNIGKRLLYYWSIITLLGTLKSLLAACVPPVGCSVALAHYNYEPGLGISLSDVALRFQASEAEIRWYSQLNSTGALDSAHPLRIPFVCGCYNNYLGHNFFYSVHPDDGLKDIATKKYQYLTTAQRMSLVNKKSDKAILPSEILLVPVNCSCGDPSINSSYGLFLTYISEQNDNAATLSKKFNISIDLLERFNADVNFGKLQENISIVFVPVQDGNGIYRPFDSMESGGSKNSAQLGIYIFIAVFVPVVLGGVFFCTCIYHRRKQRASVELVKYQTSGKPQIASPIAEDAKLFLGAGTYANVTSETPSPSPPYLHLDTSVQFSYTELLDVTDNFSINRKIGQGGYGSVFYGKLHGQELAIKVMNMQATREFLSEINVLTCVHHKNLVRLIGFCTHDSLYLVYEYVANGNLTQHLKGKSLLPWEIRIRIALDAARGLEYMHEHTNPTYIHHDIKSSNILLDTDFHAKIADFGLTKYKASTTDSITTATRIVGTFGYMAPEYARFGRTSASSDVYAFGVVLFELISAKDAVVHSSIEESTTQGPRGDLYGLAALFEQVLDDIVNAKEMLRKLVDPALGDDYPIDSVYKMAILASCCTREEPSLRPSMSSVAVSLMTLLYSAQVVEAEHRVF</sequence>
<feature type="signal peptide" evidence="15">
    <location>
        <begin position="1"/>
        <end position="28"/>
    </location>
</feature>
<evidence type="ECO:0000256" key="4">
    <source>
        <dbReference type="ARBA" id="ARBA00022679"/>
    </source>
</evidence>
<evidence type="ECO:0000256" key="11">
    <source>
        <dbReference type="ARBA" id="ARBA00023136"/>
    </source>
</evidence>
<evidence type="ECO:0000256" key="1">
    <source>
        <dbReference type="ARBA" id="ARBA00004162"/>
    </source>
</evidence>
<dbReference type="InterPro" id="IPR001245">
    <property type="entry name" value="Ser-Thr/Tyr_kinase_cat_dom"/>
</dbReference>